<keyword evidence="15" id="KW-1185">Reference proteome</keyword>
<dbReference type="Gene3D" id="3.30.70.1400">
    <property type="entry name" value="Aminomethyltransferase beta-barrel domains"/>
    <property type="match status" value="1"/>
</dbReference>
<evidence type="ECO:0000256" key="2">
    <source>
        <dbReference type="ARBA" id="ARBA00004173"/>
    </source>
</evidence>
<gene>
    <name evidence="14" type="ORF">RDWZM_001299</name>
</gene>
<evidence type="ECO:0000256" key="9">
    <source>
        <dbReference type="ARBA" id="ARBA00047665"/>
    </source>
</evidence>
<evidence type="ECO:0000256" key="11">
    <source>
        <dbReference type="RuleBase" id="RU003981"/>
    </source>
</evidence>
<organism evidence="14 15">
    <name type="scientific">Blomia tropicalis</name>
    <name type="common">Mite</name>
    <dbReference type="NCBI Taxonomy" id="40697"/>
    <lineage>
        <taxon>Eukaryota</taxon>
        <taxon>Metazoa</taxon>
        <taxon>Ecdysozoa</taxon>
        <taxon>Arthropoda</taxon>
        <taxon>Chelicerata</taxon>
        <taxon>Arachnida</taxon>
        <taxon>Acari</taxon>
        <taxon>Acariformes</taxon>
        <taxon>Sarcoptiformes</taxon>
        <taxon>Astigmata</taxon>
        <taxon>Glycyphagoidea</taxon>
        <taxon>Echimyopodidae</taxon>
        <taxon>Blomia</taxon>
    </lineage>
</organism>
<evidence type="ECO:0000256" key="1">
    <source>
        <dbReference type="ARBA" id="ARBA00003631"/>
    </source>
</evidence>
<dbReference type="InterPro" id="IPR029043">
    <property type="entry name" value="GcvT/YgfZ_C"/>
</dbReference>
<proteinExistence type="inferred from homology"/>
<keyword evidence="5 11" id="KW-0032">Aminotransferase</keyword>
<dbReference type="InterPro" id="IPR006222">
    <property type="entry name" value="GCVT_N"/>
</dbReference>
<feature type="binding site" evidence="10">
    <location>
        <position position="236"/>
    </location>
    <ligand>
        <name>substrate</name>
    </ligand>
</feature>
<evidence type="ECO:0000256" key="4">
    <source>
        <dbReference type="ARBA" id="ARBA00011690"/>
    </source>
</evidence>
<dbReference type="Gene3D" id="4.10.1250.10">
    <property type="entry name" value="Aminomethyltransferase fragment"/>
    <property type="match status" value="1"/>
</dbReference>
<evidence type="ECO:0000313" key="14">
    <source>
        <dbReference type="EMBL" id="KAJ6222754.1"/>
    </source>
</evidence>
<dbReference type="GO" id="GO:0006546">
    <property type="term" value="P:glycine catabolic process"/>
    <property type="evidence" value="ECO:0007669"/>
    <property type="project" value="InterPro"/>
</dbReference>
<evidence type="ECO:0000256" key="10">
    <source>
        <dbReference type="PIRSR" id="PIRSR006487-1"/>
    </source>
</evidence>
<name>A0A9Q0MC60_BLOTA</name>
<dbReference type="AlphaFoldDB" id="A0A9Q0MC60"/>
<evidence type="ECO:0000256" key="7">
    <source>
        <dbReference type="ARBA" id="ARBA00022946"/>
    </source>
</evidence>
<sequence length="411" mass="45736">MIRFARQLFTFRATLHRTSSSIRQLSSETSNEPLKRTTLYDFHVKKGGKMVPFAGYEMPVLYTGDLSIRDSHLHTRSKASIFDVSHMLQFEVRGKDRIKFFESVVVADVEGLVPNTGSLTLYTTETGGIIDDLIVNKKHDTLYVVSNAARATEDMNHLTEQRERFIRQNPNADVTFSIMTESSLLALQGPASEAELQKRVKCDLKTIKFMFGVDTTFDDVPIHITRCGYTGEDGFELCIPNQSVVEVTEKLLDSGVVKLAGLGARDSLRLEAGLCLYGNDIDETTTPIEAGLAWTIHKRRRTTADFPGASIILQQLKDKPKRRRIGLITVSAGPPVRAQSKIYSDQSKEETSMQGIATSGCPAPSVGRNIAIAYVNSGSAKVGTKLFADVRGKLYEYEVTKMPFVETHYYM</sequence>
<dbReference type="InterPro" id="IPR006223">
    <property type="entry name" value="GcvT"/>
</dbReference>
<keyword evidence="8 11" id="KW-0496">Mitochondrion</keyword>
<keyword evidence="6 11" id="KW-0808">Transferase</keyword>
<evidence type="ECO:0000259" key="13">
    <source>
        <dbReference type="Pfam" id="PF08669"/>
    </source>
</evidence>
<protein>
    <recommendedName>
        <fullName evidence="11">Aminomethyltransferase</fullName>
        <ecNumber evidence="11">2.1.2.10</ecNumber>
    </recommendedName>
    <alternativeName>
        <fullName evidence="11">Glycine cleavage system T protein</fullName>
    </alternativeName>
</protein>
<feature type="domain" description="Aminomethyltransferase C-terminal" evidence="13">
    <location>
        <begin position="322"/>
        <end position="405"/>
    </location>
</feature>
<dbReference type="GO" id="GO:0005960">
    <property type="term" value="C:glycine cleavage complex"/>
    <property type="evidence" value="ECO:0007669"/>
    <property type="project" value="InterPro"/>
</dbReference>
<comment type="function">
    <text evidence="1 11">The glycine cleavage system catalyzes the degradation of glycine.</text>
</comment>
<dbReference type="GO" id="GO:0005739">
    <property type="term" value="C:mitochondrion"/>
    <property type="evidence" value="ECO:0007669"/>
    <property type="project" value="UniProtKB-SubCell"/>
</dbReference>
<keyword evidence="7 11" id="KW-0809">Transit peptide</keyword>
<comment type="caution">
    <text evidence="14">The sequence shown here is derived from an EMBL/GenBank/DDBJ whole genome shotgun (WGS) entry which is preliminary data.</text>
</comment>
<dbReference type="NCBIfam" id="NF001567">
    <property type="entry name" value="PRK00389.1"/>
    <property type="match status" value="1"/>
</dbReference>
<dbReference type="Pfam" id="PF01571">
    <property type="entry name" value="GCV_T"/>
    <property type="match status" value="1"/>
</dbReference>
<evidence type="ECO:0000313" key="15">
    <source>
        <dbReference type="Proteomes" id="UP001142055"/>
    </source>
</evidence>
<dbReference type="FunFam" id="3.30.70.1400:FF:000001">
    <property type="entry name" value="Aminomethyltransferase"/>
    <property type="match status" value="1"/>
</dbReference>
<dbReference type="GO" id="GO:0004047">
    <property type="term" value="F:aminomethyltransferase activity"/>
    <property type="evidence" value="ECO:0007669"/>
    <property type="project" value="UniProtKB-EC"/>
</dbReference>
<feature type="domain" description="GCVT N-terminal" evidence="12">
    <location>
        <begin position="39"/>
        <end position="298"/>
    </location>
</feature>
<dbReference type="FunFam" id="4.10.1250.10:FF:000002">
    <property type="entry name" value="Aminomethyltransferase"/>
    <property type="match status" value="1"/>
</dbReference>
<dbReference type="InterPro" id="IPR027266">
    <property type="entry name" value="TrmE/GcvT-like"/>
</dbReference>
<dbReference type="GO" id="GO:0008483">
    <property type="term" value="F:transaminase activity"/>
    <property type="evidence" value="ECO:0007669"/>
    <property type="project" value="UniProtKB-KW"/>
</dbReference>
<accession>A0A9Q0MC60</accession>
<dbReference type="EMBL" id="JAPWDV010000001">
    <property type="protein sequence ID" value="KAJ6222754.1"/>
    <property type="molecule type" value="Genomic_DNA"/>
</dbReference>
<dbReference type="PANTHER" id="PTHR43757">
    <property type="entry name" value="AMINOMETHYLTRANSFERASE"/>
    <property type="match status" value="1"/>
</dbReference>
<evidence type="ECO:0000256" key="5">
    <source>
        <dbReference type="ARBA" id="ARBA00022576"/>
    </source>
</evidence>
<dbReference type="Proteomes" id="UP001142055">
    <property type="component" value="Chromosome 1"/>
</dbReference>
<evidence type="ECO:0000256" key="3">
    <source>
        <dbReference type="ARBA" id="ARBA00008609"/>
    </source>
</evidence>
<dbReference type="EC" id="2.1.2.10" evidence="11"/>
<comment type="catalytic activity">
    <reaction evidence="9 11">
        <text>N(6)-[(R)-S(8)-aminomethyldihydrolipoyl]-L-lysyl-[protein] + (6S)-5,6,7,8-tetrahydrofolate = N(6)-[(R)-dihydrolipoyl]-L-lysyl-[protein] + (6R)-5,10-methylene-5,6,7,8-tetrahydrofolate + NH4(+)</text>
        <dbReference type="Rhea" id="RHEA:16945"/>
        <dbReference type="Rhea" id="RHEA-COMP:10475"/>
        <dbReference type="Rhea" id="RHEA-COMP:10492"/>
        <dbReference type="ChEBI" id="CHEBI:15636"/>
        <dbReference type="ChEBI" id="CHEBI:28938"/>
        <dbReference type="ChEBI" id="CHEBI:57453"/>
        <dbReference type="ChEBI" id="CHEBI:83100"/>
        <dbReference type="ChEBI" id="CHEBI:83143"/>
        <dbReference type="EC" id="2.1.2.10"/>
    </reaction>
</comment>
<comment type="similarity">
    <text evidence="3 11">Belongs to the GcvT family.</text>
</comment>
<comment type="subcellular location">
    <subcellularLocation>
        <location evidence="2 11">Mitochondrion</location>
    </subcellularLocation>
</comment>
<dbReference type="OrthoDB" id="10263536at2759"/>
<evidence type="ECO:0000256" key="6">
    <source>
        <dbReference type="ARBA" id="ARBA00022679"/>
    </source>
</evidence>
<dbReference type="SUPFAM" id="SSF101790">
    <property type="entry name" value="Aminomethyltransferase beta-barrel domain"/>
    <property type="match status" value="1"/>
</dbReference>
<dbReference type="Pfam" id="PF08669">
    <property type="entry name" value="GCV_T_C"/>
    <property type="match status" value="1"/>
</dbReference>
<dbReference type="InterPro" id="IPR028896">
    <property type="entry name" value="GcvT/YgfZ/DmdA"/>
</dbReference>
<dbReference type="Gene3D" id="3.30.1360.120">
    <property type="entry name" value="Probable tRNA modification gtpase trme, domain 1"/>
    <property type="match status" value="1"/>
</dbReference>
<dbReference type="Gene3D" id="2.40.30.110">
    <property type="entry name" value="Aminomethyltransferase beta-barrel domains"/>
    <property type="match status" value="1"/>
</dbReference>
<dbReference type="NCBIfam" id="TIGR00528">
    <property type="entry name" value="gcvT"/>
    <property type="match status" value="1"/>
</dbReference>
<reference evidence="14" key="1">
    <citation type="submission" date="2022-12" db="EMBL/GenBank/DDBJ databases">
        <title>Genome assemblies of Blomia tropicalis.</title>
        <authorList>
            <person name="Cui Y."/>
        </authorList>
    </citation>
    <scope>NUCLEOTIDE SEQUENCE</scope>
    <source>
        <tissue evidence="14">Adult mites</tissue>
    </source>
</reference>
<evidence type="ECO:0000259" key="12">
    <source>
        <dbReference type="Pfam" id="PF01571"/>
    </source>
</evidence>
<dbReference type="SUPFAM" id="SSF103025">
    <property type="entry name" value="Folate-binding domain"/>
    <property type="match status" value="1"/>
</dbReference>
<dbReference type="PANTHER" id="PTHR43757:SF16">
    <property type="entry name" value="AMINOMETHYLTRANSFERASE, MITOCHONDRIAL"/>
    <property type="match status" value="1"/>
</dbReference>
<evidence type="ECO:0000256" key="8">
    <source>
        <dbReference type="ARBA" id="ARBA00023128"/>
    </source>
</evidence>
<dbReference type="OMA" id="MPVQYPA"/>
<dbReference type="PIRSF" id="PIRSF006487">
    <property type="entry name" value="GcvT"/>
    <property type="match status" value="1"/>
</dbReference>
<dbReference type="InterPro" id="IPR013977">
    <property type="entry name" value="GcvT_C"/>
</dbReference>
<comment type="subunit">
    <text evidence="4 11">The glycine cleavage system is composed of four proteins: P, T, L and H.</text>
</comment>